<comment type="subcellular location">
    <subcellularLocation>
        <location evidence="1 14">Cytoplasm</location>
    </subcellularLocation>
</comment>
<sequence length="287" mass="33109">MKFGDDKPSAADSERLSDAVDRVNALKGQLTPPITTWDTEPAFDSDKDKSQFRKFEDACNSVKAFYAEQHEKQTVKFNIEARIAFHSQKRARICLIRCSDASDPDTDVPQIEHLLQTAEAMRRDGKPEWMQVVGLTHDLGKLLSFFGTDGQWAVVGDTFVVGCKFDERDSKDPVYSTVNGFYAAGCGLDNVMLSWGHDEYLYHVFREQSSLPEEGLAMIRYHSFYPWHREGAYMHLMDSRDYKHLEAVRAFNPYDLYSKSNERVRVAELKPYYQNLIAKFFPNEIDW</sequence>
<keyword evidence="7 13" id="KW-0479">Metal-binding</keyword>
<dbReference type="PANTHER" id="PTHR12588:SF0">
    <property type="entry name" value="INOSITOL OXYGENASE"/>
    <property type="match status" value="1"/>
</dbReference>
<dbReference type="Gene3D" id="1.10.3210.10">
    <property type="entry name" value="Hypothetical protein af1432"/>
    <property type="match status" value="1"/>
</dbReference>
<evidence type="ECO:0000256" key="4">
    <source>
        <dbReference type="ARBA" id="ARBA00011919"/>
    </source>
</evidence>
<dbReference type="GO" id="GO:0050113">
    <property type="term" value="F:inositol oxygenase activity"/>
    <property type="evidence" value="ECO:0007669"/>
    <property type="project" value="UniProtKB-UniRule"/>
</dbReference>
<evidence type="ECO:0000313" key="15">
    <source>
        <dbReference type="EMBL" id="KAF9509064.1"/>
    </source>
</evidence>
<evidence type="ECO:0000256" key="3">
    <source>
        <dbReference type="ARBA" id="ARBA00005286"/>
    </source>
</evidence>
<name>A0A9P6DS20_9AGAM</name>
<evidence type="ECO:0000256" key="1">
    <source>
        <dbReference type="ARBA" id="ARBA00004496"/>
    </source>
</evidence>
<keyword evidence="16" id="KW-1185">Reference proteome</keyword>
<feature type="binding site" evidence="12">
    <location>
        <begin position="156"/>
        <end position="157"/>
    </location>
    <ligand>
        <name>substrate</name>
    </ligand>
</feature>
<proteinExistence type="inferred from homology"/>
<protein>
    <recommendedName>
        <fullName evidence="5 14">Inositol oxygenase</fullName>
        <ecNumber evidence="4 14">1.13.99.1</ecNumber>
    </recommendedName>
    <alternativeName>
        <fullName evidence="10 14">Myo-inositol oxygenase</fullName>
    </alternativeName>
</protein>
<evidence type="ECO:0000256" key="2">
    <source>
        <dbReference type="ARBA" id="ARBA00005167"/>
    </source>
</evidence>
<feature type="binding site" evidence="13">
    <location>
        <position position="222"/>
    </location>
    <ligand>
        <name>Fe cation</name>
        <dbReference type="ChEBI" id="CHEBI:24875"/>
        <label>1</label>
    </ligand>
</feature>
<dbReference type="EC" id="1.13.99.1" evidence="4 14"/>
<dbReference type="InterPro" id="IPR007828">
    <property type="entry name" value="Inositol_oxygenase"/>
</dbReference>
<feature type="binding site" evidence="13">
    <location>
        <position position="113"/>
    </location>
    <ligand>
        <name>Fe cation</name>
        <dbReference type="ChEBI" id="CHEBI:24875"/>
        <label>1</label>
    </ligand>
</feature>
<evidence type="ECO:0000256" key="5">
    <source>
        <dbReference type="ARBA" id="ARBA00019269"/>
    </source>
</evidence>
<dbReference type="Pfam" id="PF05153">
    <property type="entry name" value="MIOX"/>
    <property type="match status" value="1"/>
</dbReference>
<gene>
    <name evidence="15" type="ORF">BS47DRAFT_1373568</name>
</gene>
<evidence type="ECO:0000256" key="11">
    <source>
        <dbReference type="ARBA" id="ARBA00048271"/>
    </source>
</evidence>
<dbReference type="EMBL" id="MU129044">
    <property type="protein sequence ID" value="KAF9509064.1"/>
    <property type="molecule type" value="Genomic_DNA"/>
</dbReference>
<evidence type="ECO:0000256" key="7">
    <source>
        <dbReference type="ARBA" id="ARBA00022723"/>
    </source>
</evidence>
<comment type="pathway">
    <text evidence="2 14">Polyol metabolism; myo-inositol degradation into D-glucuronate; D-glucuronate from myo-inositol: step 1/1.</text>
</comment>
<comment type="catalytic activity">
    <reaction evidence="11 14">
        <text>myo-inositol + O2 = D-glucuronate + H2O + H(+)</text>
        <dbReference type="Rhea" id="RHEA:23696"/>
        <dbReference type="ChEBI" id="CHEBI:15377"/>
        <dbReference type="ChEBI" id="CHEBI:15378"/>
        <dbReference type="ChEBI" id="CHEBI:15379"/>
        <dbReference type="ChEBI" id="CHEBI:17268"/>
        <dbReference type="ChEBI" id="CHEBI:58720"/>
        <dbReference type="EC" id="1.13.99.1"/>
    </reaction>
</comment>
<evidence type="ECO:0000256" key="14">
    <source>
        <dbReference type="RuleBase" id="RU367039"/>
    </source>
</evidence>
<evidence type="ECO:0000256" key="9">
    <source>
        <dbReference type="ARBA" id="ARBA00023004"/>
    </source>
</evidence>
<evidence type="ECO:0000256" key="8">
    <source>
        <dbReference type="ARBA" id="ARBA00023002"/>
    </source>
</evidence>
<keyword evidence="9 13" id="KW-0408">Iron</keyword>
<dbReference type="GO" id="GO:0005737">
    <property type="term" value="C:cytoplasm"/>
    <property type="evidence" value="ECO:0007669"/>
    <property type="project" value="UniProtKB-SubCell"/>
</dbReference>
<feature type="binding site" evidence="13">
    <location>
        <position position="197"/>
    </location>
    <ligand>
        <name>Fe cation</name>
        <dbReference type="ChEBI" id="CHEBI:24875"/>
        <label>1</label>
    </ligand>
</feature>
<evidence type="ECO:0000256" key="10">
    <source>
        <dbReference type="ARBA" id="ARBA00029668"/>
    </source>
</evidence>
<feature type="binding site" evidence="13">
    <location>
        <position position="137"/>
    </location>
    <ligand>
        <name>Fe cation</name>
        <dbReference type="ChEBI" id="CHEBI:24875"/>
        <label>1</label>
    </ligand>
</feature>
<feature type="binding site" evidence="12">
    <location>
        <begin position="100"/>
        <end position="102"/>
    </location>
    <ligand>
        <name>substrate</name>
    </ligand>
</feature>
<reference evidence="15" key="1">
    <citation type="journal article" date="2020" name="Nat. Commun.">
        <title>Large-scale genome sequencing of mycorrhizal fungi provides insights into the early evolution of symbiotic traits.</title>
        <authorList>
            <person name="Miyauchi S."/>
            <person name="Kiss E."/>
            <person name="Kuo A."/>
            <person name="Drula E."/>
            <person name="Kohler A."/>
            <person name="Sanchez-Garcia M."/>
            <person name="Morin E."/>
            <person name="Andreopoulos B."/>
            <person name="Barry K.W."/>
            <person name="Bonito G."/>
            <person name="Buee M."/>
            <person name="Carver A."/>
            <person name="Chen C."/>
            <person name="Cichocki N."/>
            <person name="Clum A."/>
            <person name="Culley D."/>
            <person name="Crous P.W."/>
            <person name="Fauchery L."/>
            <person name="Girlanda M."/>
            <person name="Hayes R.D."/>
            <person name="Keri Z."/>
            <person name="LaButti K."/>
            <person name="Lipzen A."/>
            <person name="Lombard V."/>
            <person name="Magnuson J."/>
            <person name="Maillard F."/>
            <person name="Murat C."/>
            <person name="Nolan M."/>
            <person name="Ohm R.A."/>
            <person name="Pangilinan J."/>
            <person name="Pereira M.F."/>
            <person name="Perotto S."/>
            <person name="Peter M."/>
            <person name="Pfister S."/>
            <person name="Riley R."/>
            <person name="Sitrit Y."/>
            <person name="Stielow J.B."/>
            <person name="Szollosi G."/>
            <person name="Zifcakova L."/>
            <person name="Stursova M."/>
            <person name="Spatafora J.W."/>
            <person name="Tedersoo L."/>
            <person name="Vaario L.M."/>
            <person name="Yamada A."/>
            <person name="Yan M."/>
            <person name="Wang P."/>
            <person name="Xu J."/>
            <person name="Bruns T."/>
            <person name="Baldrian P."/>
            <person name="Vilgalys R."/>
            <person name="Dunand C."/>
            <person name="Henrissat B."/>
            <person name="Grigoriev I.V."/>
            <person name="Hibbett D."/>
            <person name="Nagy L.G."/>
            <person name="Martin F.M."/>
        </authorList>
    </citation>
    <scope>NUCLEOTIDE SEQUENCE</scope>
    <source>
        <strain evidence="15">UP504</strain>
    </source>
</reference>
<feature type="binding site" evidence="12">
    <location>
        <position position="141"/>
    </location>
    <ligand>
        <name>substrate</name>
    </ligand>
</feature>
<evidence type="ECO:0000256" key="13">
    <source>
        <dbReference type="PIRSR" id="PIRSR607828-2"/>
    </source>
</evidence>
<dbReference type="AlphaFoldDB" id="A0A9P6DS20"/>
<comment type="caution">
    <text evidence="15">The sequence shown here is derived from an EMBL/GenBank/DDBJ whole genome shotgun (WGS) entry which is preliminary data.</text>
</comment>
<accession>A0A9P6DS20</accession>
<comment type="cofactor">
    <cofactor evidence="13 14">
        <name>Fe cation</name>
        <dbReference type="ChEBI" id="CHEBI:24875"/>
    </cofactor>
    <text evidence="13 14">Binds 2 iron ions per subunit.</text>
</comment>
<feature type="binding site" evidence="13">
    <location>
        <position position="255"/>
    </location>
    <ligand>
        <name>Fe cation</name>
        <dbReference type="ChEBI" id="CHEBI:24875"/>
        <label>1</label>
    </ligand>
</feature>
<comment type="similarity">
    <text evidence="3 14">Belongs to the myo-inositol oxygenase family.</text>
</comment>
<keyword evidence="8 14" id="KW-0560">Oxidoreductase</keyword>
<dbReference type="OrthoDB" id="5151075at2759"/>
<feature type="binding site" evidence="12">
    <location>
        <begin position="222"/>
        <end position="223"/>
    </location>
    <ligand>
        <name>substrate</name>
    </ligand>
</feature>
<evidence type="ECO:0000256" key="12">
    <source>
        <dbReference type="PIRSR" id="PIRSR607828-1"/>
    </source>
</evidence>
<feature type="binding site" evidence="12">
    <location>
        <position position="53"/>
    </location>
    <ligand>
        <name>substrate</name>
    </ligand>
</feature>
<dbReference type="GO" id="GO:0019310">
    <property type="term" value="P:inositol catabolic process"/>
    <property type="evidence" value="ECO:0007669"/>
    <property type="project" value="UniProtKB-UniRule"/>
</dbReference>
<dbReference type="PANTHER" id="PTHR12588">
    <property type="entry name" value="MYOINOSITOL OXYGENASE"/>
    <property type="match status" value="1"/>
</dbReference>
<evidence type="ECO:0000313" key="16">
    <source>
        <dbReference type="Proteomes" id="UP000886523"/>
    </source>
</evidence>
<keyword evidence="6 14" id="KW-0963">Cytoplasm</keyword>
<dbReference type="SUPFAM" id="SSF109604">
    <property type="entry name" value="HD-domain/PDEase-like"/>
    <property type="match status" value="1"/>
</dbReference>
<dbReference type="GO" id="GO:0005506">
    <property type="term" value="F:iron ion binding"/>
    <property type="evidence" value="ECO:0007669"/>
    <property type="project" value="InterPro"/>
</dbReference>
<organism evidence="15 16">
    <name type="scientific">Hydnum rufescens UP504</name>
    <dbReference type="NCBI Taxonomy" id="1448309"/>
    <lineage>
        <taxon>Eukaryota</taxon>
        <taxon>Fungi</taxon>
        <taxon>Dikarya</taxon>
        <taxon>Basidiomycota</taxon>
        <taxon>Agaricomycotina</taxon>
        <taxon>Agaricomycetes</taxon>
        <taxon>Cantharellales</taxon>
        <taxon>Hydnaceae</taxon>
        <taxon>Hydnum</taxon>
    </lineage>
</organism>
<dbReference type="Proteomes" id="UP000886523">
    <property type="component" value="Unassembled WGS sequence"/>
</dbReference>
<evidence type="ECO:0000256" key="6">
    <source>
        <dbReference type="ARBA" id="ARBA00022490"/>
    </source>
</evidence>
<feature type="binding site" evidence="13">
    <location>
        <position position="138"/>
    </location>
    <ligand>
        <name>Fe cation</name>
        <dbReference type="ChEBI" id="CHEBI:24875"/>
        <label>1</label>
    </ligand>
</feature>